<dbReference type="CDD" id="cd00180">
    <property type="entry name" value="PKc"/>
    <property type="match status" value="1"/>
</dbReference>
<comment type="caution">
    <text evidence="3">The sequence shown here is derived from an EMBL/GenBank/DDBJ whole genome shotgun (WGS) entry which is preliminary data.</text>
</comment>
<dbReference type="SUPFAM" id="SSF56112">
    <property type="entry name" value="Protein kinase-like (PK-like)"/>
    <property type="match status" value="1"/>
</dbReference>
<evidence type="ECO:0000313" key="3">
    <source>
        <dbReference type="EMBL" id="CAG8470047.1"/>
    </source>
</evidence>
<dbReference type="Pfam" id="PF00069">
    <property type="entry name" value="Pkinase"/>
    <property type="match status" value="1"/>
</dbReference>
<feature type="chain" id="PRO_5046215649" evidence="1">
    <location>
        <begin position="26"/>
        <end position="433"/>
    </location>
</feature>
<gene>
    <name evidence="3" type="ORF">GMARGA_LOCUS731</name>
</gene>
<keyword evidence="4" id="KW-1185">Reference proteome</keyword>
<evidence type="ECO:0000313" key="4">
    <source>
        <dbReference type="Proteomes" id="UP000789901"/>
    </source>
</evidence>
<dbReference type="InterPro" id="IPR011009">
    <property type="entry name" value="Kinase-like_dom_sf"/>
</dbReference>
<dbReference type="PROSITE" id="PS50011">
    <property type="entry name" value="PROTEIN_KINASE_DOM"/>
    <property type="match status" value="1"/>
</dbReference>
<dbReference type="PANTHER" id="PTHR23257">
    <property type="entry name" value="SERINE-THREONINE PROTEIN KINASE"/>
    <property type="match status" value="1"/>
</dbReference>
<dbReference type="InterPro" id="IPR050167">
    <property type="entry name" value="Ser_Thr_protein_kinase"/>
</dbReference>
<feature type="domain" description="Protein kinase" evidence="2">
    <location>
        <begin position="88"/>
        <end position="364"/>
    </location>
</feature>
<sequence>MFNLKIKFFLLFLLLLALINSPVLSGIVRRGINRRNPVRRSLARRADCSENFNRWTSGNPAIDEFIREAQLSATSPWDVIELIPYTRLKKITYIANGGCGTIYKAIWIDGYIRKWDSEIGGWFRKKLQIRNWTYIYDKISTNDSNSTIESGRMLKYHFQSFKAARKAGSMLFPLLGITKNPETSQYIIVLKYAQYGNLRDNLGQISGWKWEKRLFVLFHIVSGLAGIHQSGIVHKDLHGGNILLYGMLEGYHVALISDLGLAAPIHSEKNELYGVIPYTAPEMLLRGKYYRCSKSADIYSLAIIMWEIASGEPAFGNAPHNTDLCLDPLQRPTASELKKIIGDWLGNSNDEFLQADKKLQEPLDSTPQSISKSQLHPEAFYTSRLLKPLALVNKDGCQIKKNRNLTFINENSDPVAQFRDQFCRRTDFDRDTY</sequence>
<reference evidence="3 4" key="1">
    <citation type="submission" date="2021-06" db="EMBL/GenBank/DDBJ databases">
        <authorList>
            <person name="Kallberg Y."/>
            <person name="Tangrot J."/>
            <person name="Rosling A."/>
        </authorList>
    </citation>
    <scope>NUCLEOTIDE SEQUENCE [LARGE SCALE GENOMIC DNA]</scope>
    <source>
        <strain evidence="3 4">120-4 pot B 10/14</strain>
    </source>
</reference>
<organism evidence="3 4">
    <name type="scientific">Gigaspora margarita</name>
    <dbReference type="NCBI Taxonomy" id="4874"/>
    <lineage>
        <taxon>Eukaryota</taxon>
        <taxon>Fungi</taxon>
        <taxon>Fungi incertae sedis</taxon>
        <taxon>Mucoromycota</taxon>
        <taxon>Glomeromycotina</taxon>
        <taxon>Glomeromycetes</taxon>
        <taxon>Diversisporales</taxon>
        <taxon>Gigasporaceae</taxon>
        <taxon>Gigaspora</taxon>
    </lineage>
</organism>
<dbReference type="Gene3D" id="1.10.510.10">
    <property type="entry name" value="Transferase(Phosphotransferase) domain 1"/>
    <property type="match status" value="1"/>
</dbReference>
<feature type="signal peptide" evidence="1">
    <location>
        <begin position="1"/>
        <end position="25"/>
    </location>
</feature>
<accession>A0ABM8VXB7</accession>
<name>A0ABM8VXB7_GIGMA</name>
<protein>
    <submittedName>
        <fullName evidence="3">33603_t:CDS:1</fullName>
    </submittedName>
</protein>
<evidence type="ECO:0000256" key="1">
    <source>
        <dbReference type="SAM" id="SignalP"/>
    </source>
</evidence>
<proteinExistence type="predicted"/>
<dbReference type="Proteomes" id="UP000789901">
    <property type="component" value="Unassembled WGS sequence"/>
</dbReference>
<dbReference type="EMBL" id="CAJVQB010000140">
    <property type="protein sequence ID" value="CAG8470047.1"/>
    <property type="molecule type" value="Genomic_DNA"/>
</dbReference>
<evidence type="ECO:0000259" key="2">
    <source>
        <dbReference type="PROSITE" id="PS50011"/>
    </source>
</evidence>
<dbReference type="PANTHER" id="PTHR23257:SF963">
    <property type="entry name" value="AT08303P"/>
    <property type="match status" value="1"/>
</dbReference>
<dbReference type="InterPro" id="IPR000719">
    <property type="entry name" value="Prot_kinase_dom"/>
</dbReference>
<keyword evidence="1" id="KW-0732">Signal</keyword>